<accession>A0ACC1HBE1</accession>
<name>A0ACC1HBE1_9FUNG</name>
<feature type="non-terminal residue" evidence="1">
    <location>
        <position position="145"/>
    </location>
</feature>
<dbReference type="EMBL" id="JAMZIH010006480">
    <property type="protein sequence ID" value="KAJ1673874.1"/>
    <property type="molecule type" value="Genomic_DNA"/>
</dbReference>
<comment type="caution">
    <text evidence="1">The sequence shown here is derived from an EMBL/GenBank/DDBJ whole genome shotgun (WGS) entry which is preliminary data.</text>
</comment>
<dbReference type="Proteomes" id="UP001145114">
    <property type="component" value="Unassembled WGS sequence"/>
</dbReference>
<evidence type="ECO:0000313" key="2">
    <source>
        <dbReference type="Proteomes" id="UP001145114"/>
    </source>
</evidence>
<evidence type="ECO:0000313" key="1">
    <source>
        <dbReference type="EMBL" id="KAJ1673874.1"/>
    </source>
</evidence>
<reference evidence="1" key="1">
    <citation type="submission" date="2022-06" db="EMBL/GenBank/DDBJ databases">
        <title>Phylogenomic reconstructions and comparative analyses of Kickxellomycotina fungi.</title>
        <authorList>
            <person name="Reynolds N.K."/>
            <person name="Stajich J.E."/>
            <person name="Barry K."/>
            <person name="Grigoriev I.V."/>
            <person name="Crous P."/>
            <person name="Smith M.E."/>
        </authorList>
    </citation>
    <scope>NUCLEOTIDE SEQUENCE</scope>
    <source>
        <strain evidence="1">RSA 2271</strain>
    </source>
</reference>
<protein>
    <submittedName>
        <fullName evidence="1">Uncharacterized protein</fullName>
    </submittedName>
</protein>
<proteinExistence type="predicted"/>
<organism evidence="1 2">
    <name type="scientific">Spiromyces aspiralis</name>
    <dbReference type="NCBI Taxonomy" id="68401"/>
    <lineage>
        <taxon>Eukaryota</taxon>
        <taxon>Fungi</taxon>
        <taxon>Fungi incertae sedis</taxon>
        <taxon>Zoopagomycota</taxon>
        <taxon>Kickxellomycotina</taxon>
        <taxon>Kickxellomycetes</taxon>
        <taxon>Kickxellales</taxon>
        <taxon>Kickxellaceae</taxon>
        <taxon>Spiromyces</taxon>
    </lineage>
</organism>
<sequence length="145" mass="16098">MADLDDFVMTIGENEEVPDLEASAESEIEEIKPKGKSKRAKKTRSEKSDGLAISKDFLLDLDADGLDSVPKTMDFTMARAALKARRQPTDYKTLDEKIAAKRRSIFKEKRVDGIEQRSGGDDSSDESDGSAESGDDVEDRTKRHN</sequence>
<gene>
    <name evidence="1" type="ORF">EV182_004392</name>
</gene>
<keyword evidence="2" id="KW-1185">Reference proteome</keyword>